<dbReference type="PROSITE" id="PS50931">
    <property type="entry name" value="HTH_LYSR"/>
    <property type="match status" value="1"/>
</dbReference>
<comment type="caution">
    <text evidence="6">The sequence shown here is derived from an EMBL/GenBank/DDBJ whole genome shotgun (WGS) entry which is preliminary data.</text>
</comment>
<dbReference type="PANTHER" id="PTHR30126:SF40">
    <property type="entry name" value="HTH-TYPE TRANSCRIPTIONAL REGULATOR GLTR"/>
    <property type="match status" value="1"/>
</dbReference>
<evidence type="ECO:0000259" key="5">
    <source>
        <dbReference type="PROSITE" id="PS50931"/>
    </source>
</evidence>
<dbReference type="Pfam" id="PF00126">
    <property type="entry name" value="HTH_1"/>
    <property type="match status" value="1"/>
</dbReference>
<evidence type="ECO:0000313" key="6">
    <source>
        <dbReference type="EMBL" id="MFC3103477.1"/>
    </source>
</evidence>
<reference evidence="7" key="1">
    <citation type="journal article" date="2019" name="Int. J. Syst. Evol. Microbiol.">
        <title>The Global Catalogue of Microorganisms (GCM) 10K type strain sequencing project: providing services to taxonomists for standard genome sequencing and annotation.</title>
        <authorList>
            <consortium name="The Broad Institute Genomics Platform"/>
            <consortium name="The Broad Institute Genome Sequencing Center for Infectious Disease"/>
            <person name="Wu L."/>
            <person name="Ma J."/>
        </authorList>
    </citation>
    <scope>NUCLEOTIDE SEQUENCE [LARGE SCALE GENOMIC DNA]</scope>
    <source>
        <strain evidence="7">KCTC 52640</strain>
    </source>
</reference>
<dbReference type="RefSeq" id="WP_380687545.1">
    <property type="nucleotide sequence ID" value="NZ_JBHRSS010000003.1"/>
</dbReference>
<gene>
    <name evidence="6" type="ORF">ACFOSU_06200</name>
</gene>
<dbReference type="CDD" id="cd08442">
    <property type="entry name" value="PBP2_YofA_SoxR_like"/>
    <property type="match status" value="1"/>
</dbReference>
<keyword evidence="7" id="KW-1185">Reference proteome</keyword>
<dbReference type="InterPro" id="IPR005119">
    <property type="entry name" value="LysR_subst-bd"/>
</dbReference>
<dbReference type="Proteomes" id="UP001595462">
    <property type="component" value="Unassembled WGS sequence"/>
</dbReference>
<keyword evidence="3" id="KW-0238">DNA-binding</keyword>
<comment type="similarity">
    <text evidence="1">Belongs to the LysR transcriptional regulatory family.</text>
</comment>
<organism evidence="6 7">
    <name type="scientific">Salinisphaera aquimarina</name>
    <dbReference type="NCBI Taxonomy" id="2094031"/>
    <lineage>
        <taxon>Bacteria</taxon>
        <taxon>Pseudomonadati</taxon>
        <taxon>Pseudomonadota</taxon>
        <taxon>Gammaproteobacteria</taxon>
        <taxon>Salinisphaerales</taxon>
        <taxon>Salinisphaeraceae</taxon>
        <taxon>Salinisphaera</taxon>
    </lineage>
</organism>
<dbReference type="PRINTS" id="PR00039">
    <property type="entry name" value="HTHLYSR"/>
</dbReference>
<dbReference type="Gene3D" id="1.10.10.10">
    <property type="entry name" value="Winged helix-like DNA-binding domain superfamily/Winged helix DNA-binding domain"/>
    <property type="match status" value="1"/>
</dbReference>
<name>A0ABV7EL96_9GAMM</name>
<dbReference type="InterPro" id="IPR000847">
    <property type="entry name" value="LysR_HTH_N"/>
</dbReference>
<protein>
    <submittedName>
        <fullName evidence="6">LysR substrate-binding domain-containing protein</fullName>
    </submittedName>
</protein>
<dbReference type="Gene3D" id="3.40.190.290">
    <property type="match status" value="1"/>
</dbReference>
<dbReference type="EMBL" id="JBHRSS010000003">
    <property type="protein sequence ID" value="MFC3103477.1"/>
    <property type="molecule type" value="Genomic_DNA"/>
</dbReference>
<accession>A0ABV7EL96</accession>
<evidence type="ECO:0000256" key="4">
    <source>
        <dbReference type="ARBA" id="ARBA00023163"/>
    </source>
</evidence>
<feature type="domain" description="HTH lysR-type" evidence="5">
    <location>
        <begin position="1"/>
        <end position="57"/>
    </location>
</feature>
<evidence type="ECO:0000313" key="7">
    <source>
        <dbReference type="Proteomes" id="UP001595462"/>
    </source>
</evidence>
<keyword evidence="2" id="KW-0805">Transcription regulation</keyword>
<dbReference type="InterPro" id="IPR036390">
    <property type="entry name" value="WH_DNA-bd_sf"/>
</dbReference>
<evidence type="ECO:0000256" key="1">
    <source>
        <dbReference type="ARBA" id="ARBA00009437"/>
    </source>
</evidence>
<keyword evidence="4" id="KW-0804">Transcription</keyword>
<dbReference type="SUPFAM" id="SSF46785">
    <property type="entry name" value="Winged helix' DNA-binding domain"/>
    <property type="match status" value="1"/>
</dbReference>
<sequence length="301" mass="32428">MQLQSLRLFVAVADSGSFSAAAKQMHTVQSNVTAHIKKLETELGVVLFVRQGHIHLSPAGRALMTHAQRTLSAHDNALAAFQQPENPRGVLRIGSMESTAAVRLPGLLAAYHEKYPRIDLRLTTGTTTDIVARLLDGTLDCGFIAGPVSHSRLYGVEAFHESLVLVAGEPLATIPSTDSLMDTPFLAFRQGCHYRHCVERLLARQGVAGGRIFEFGSIDGILGCVAAGMGYALLPKTVVEAHQSRFAIHTLDLPADIGDVVTRFVATATVGWSPALVSFEQLVLSAQRSTTYDERPADAMM</sequence>
<dbReference type="SUPFAM" id="SSF53850">
    <property type="entry name" value="Periplasmic binding protein-like II"/>
    <property type="match status" value="1"/>
</dbReference>
<dbReference type="InterPro" id="IPR036388">
    <property type="entry name" value="WH-like_DNA-bd_sf"/>
</dbReference>
<evidence type="ECO:0000256" key="2">
    <source>
        <dbReference type="ARBA" id="ARBA00023015"/>
    </source>
</evidence>
<dbReference type="Pfam" id="PF03466">
    <property type="entry name" value="LysR_substrate"/>
    <property type="match status" value="1"/>
</dbReference>
<proteinExistence type="inferred from homology"/>
<dbReference type="PANTHER" id="PTHR30126">
    <property type="entry name" value="HTH-TYPE TRANSCRIPTIONAL REGULATOR"/>
    <property type="match status" value="1"/>
</dbReference>
<evidence type="ECO:0000256" key="3">
    <source>
        <dbReference type="ARBA" id="ARBA00023125"/>
    </source>
</evidence>